<keyword evidence="5" id="KW-1185">Reference proteome</keyword>
<keyword evidence="1" id="KW-0812">Transmembrane</keyword>
<dbReference type="Proteomes" id="UP000447873">
    <property type="component" value="Unassembled WGS sequence"/>
</dbReference>
<dbReference type="PANTHER" id="PTHR39608">
    <property type="entry name" value="INTEGRAL MEMBRANE PROTEIN (AFU_ORTHOLOGUE AFUA_5G08640)"/>
    <property type="match status" value="1"/>
</dbReference>
<feature type="transmembrane region" description="Helical" evidence="1">
    <location>
        <begin position="119"/>
        <end position="141"/>
    </location>
</feature>
<evidence type="ECO:0000313" key="5">
    <source>
        <dbReference type="Proteomes" id="UP000490939"/>
    </source>
</evidence>
<dbReference type="Proteomes" id="UP000490939">
    <property type="component" value="Unassembled WGS sequence"/>
</dbReference>
<accession>A0A8H3YQD2</accession>
<sequence>MAAIKVPTFAFTPLRLSLLAALALQWVSGVIVLGICVHFMSKFQQTKHIKYHTIISSVNTWVYGFNQCFAITKLYKGHGTFLHMGFSCLWLTSFIFAVQDYNFGYCASMEPPEAGGQCGIKYALEAFAGVAFVCSFISAPLEMRLYIVEHYETTTAPSPAVAETHIIHMATHALPEEMQDERIIRDDPDDEISDVRTAEQPYFLEEKTV</sequence>
<name>A0A8H3YQD2_VENIN</name>
<evidence type="ECO:0000313" key="3">
    <source>
        <dbReference type="EMBL" id="KAE9971363.1"/>
    </source>
</evidence>
<proteinExistence type="predicted"/>
<protein>
    <submittedName>
        <fullName evidence="2">Uncharacterized protein</fullName>
    </submittedName>
</protein>
<keyword evidence="1" id="KW-0472">Membrane</keyword>
<evidence type="ECO:0000256" key="1">
    <source>
        <dbReference type="SAM" id="Phobius"/>
    </source>
</evidence>
<keyword evidence="1" id="KW-1133">Transmembrane helix</keyword>
<dbReference type="AlphaFoldDB" id="A0A8H3YQD2"/>
<reference evidence="2 5" key="1">
    <citation type="submission" date="2019-07" db="EMBL/GenBank/DDBJ databases">
        <title>Venturia inaequalis Genome Resource.</title>
        <authorList>
            <person name="Lichtner F.J."/>
        </authorList>
    </citation>
    <scope>NUCLEOTIDE SEQUENCE [LARGE SCALE GENOMIC DNA]</scope>
    <source>
        <strain evidence="3 4">120213</strain>
        <strain evidence="2 5">DMI_063113</strain>
    </source>
</reference>
<feature type="transmembrane region" description="Helical" evidence="1">
    <location>
        <begin position="81"/>
        <end position="99"/>
    </location>
</feature>
<evidence type="ECO:0000313" key="4">
    <source>
        <dbReference type="Proteomes" id="UP000447873"/>
    </source>
</evidence>
<dbReference type="EMBL" id="WNWR01000765">
    <property type="protein sequence ID" value="KAE9969595.1"/>
    <property type="molecule type" value="Genomic_DNA"/>
</dbReference>
<feature type="transmembrane region" description="Helical" evidence="1">
    <location>
        <begin position="16"/>
        <end position="40"/>
    </location>
</feature>
<comment type="caution">
    <text evidence="2">The sequence shown here is derived from an EMBL/GenBank/DDBJ whole genome shotgun (WGS) entry which is preliminary data.</text>
</comment>
<organism evidence="2 5">
    <name type="scientific">Venturia inaequalis</name>
    <name type="common">Apple scab fungus</name>
    <dbReference type="NCBI Taxonomy" id="5025"/>
    <lineage>
        <taxon>Eukaryota</taxon>
        <taxon>Fungi</taxon>
        <taxon>Dikarya</taxon>
        <taxon>Ascomycota</taxon>
        <taxon>Pezizomycotina</taxon>
        <taxon>Dothideomycetes</taxon>
        <taxon>Pleosporomycetidae</taxon>
        <taxon>Venturiales</taxon>
        <taxon>Venturiaceae</taxon>
        <taxon>Venturia</taxon>
    </lineage>
</organism>
<gene>
    <name evidence="2" type="ORF">EG327_010561</name>
    <name evidence="3" type="ORF">EG328_005724</name>
</gene>
<dbReference type="EMBL" id="WNWS01000301">
    <property type="protein sequence ID" value="KAE9971363.1"/>
    <property type="molecule type" value="Genomic_DNA"/>
</dbReference>
<evidence type="ECO:0000313" key="2">
    <source>
        <dbReference type="EMBL" id="KAE9969595.1"/>
    </source>
</evidence>
<dbReference type="PANTHER" id="PTHR39608:SF2">
    <property type="entry name" value="MARVEL DOMAIN-CONTAINING PROTEIN"/>
    <property type="match status" value="1"/>
</dbReference>